<sequence>MNNPFDNAFDAVLRRKDEDRNRELRKQQEASARHQHARAVAEPYLLNVAPAVLRRLTDLGIGPITDPVSARVGPAPAPRTAVPYWPLQATYGPDGRITAL</sequence>
<proteinExistence type="predicted"/>
<feature type="compositionally biased region" description="Basic and acidic residues" evidence="1">
    <location>
        <begin position="12"/>
        <end position="32"/>
    </location>
</feature>
<dbReference type="RefSeq" id="WP_069694701.1">
    <property type="nucleotide sequence ID" value="NZ_CP043010.1"/>
</dbReference>
<dbReference type="AlphaFoldDB" id="A0AAX3EJX2"/>
<evidence type="ECO:0000313" key="2">
    <source>
        <dbReference type="EMBL" id="UYV98405.1"/>
    </source>
</evidence>
<keyword evidence="3" id="KW-1185">Reference proteome</keyword>
<feature type="region of interest" description="Disordered" evidence="1">
    <location>
        <begin position="1"/>
        <end position="37"/>
    </location>
</feature>
<evidence type="ECO:0000313" key="3">
    <source>
        <dbReference type="Proteomes" id="UP001163293"/>
    </source>
</evidence>
<organism evidence="2 3">
    <name type="scientific">Paenarthrobacter ureafaciens</name>
    <dbReference type="NCBI Taxonomy" id="37931"/>
    <lineage>
        <taxon>Bacteria</taxon>
        <taxon>Bacillati</taxon>
        <taxon>Actinomycetota</taxon>
        <taxon>Actinomycetes</taxon>
        <taxon>Micrococcales</taxon>
        <taxon>Micrococcaceae</taxon>
        <taxon>Paenarthrobacter</taxon>
    </lineage>
</organism>
<gene>
    <name evidence="2" type="ORF">NL394_04025</name>
</gene>
<dbReference type="EMBL" id="CP101185">
    <property type="protein sequence ID" value="UYV98405.1"/>
    <property type="molecule type" value="Genomic_DNA"/>
</dbReference>
<reference evidence="2" key="1">
    <citation type="submission" date="2022-07" db="EMBL/GenBank/DDBJ databases">
        <authorList>
            <person name="Wu T."/>
        </authorList>
    </citation>
    <scope>NUCLEOTIDE SEQUENCE</scope>
    <source>
        <strain evidence="2">SD-1</strain>
    </source>
</reference>
<protein>
    <submittedName>
        <fullName evidence="2">Uncharacterized protein</fullName>
    </submittedName>
</protein>
<dbReference type="Proteomes" id="UP001163293">
    <property type="component" value="Chromosome"/>
</dbReference>
<name>A0AAX3EJX2_PAEUR</name>
<accession>A0AAX3EJX2</accession>
<evidence type="ECO:0000256" key="1">
    <source>
        <dbReference type="SAM" id="MobiDB-lite"/>
    </source>
</evidence>